<keyword evidence="1" id="KW-0472">Membrane</keyword>
<keyword evidence="1" id="KW-1133">Transmembrane helix</keyword>
<dbReference type="NCBIfam" id="NF038247">
    <property type="entry name" value="memb_stab_MspA"/>
    <property type="match status" value="1"/>
</dbReference>
<dbReference type="EMBL" id="CCSE01000001">
    <property type="protein sequence ID" value="CEA01458.1"/>
    <property type="molecule type" value="Genomic_DNA"/>
</dbReference>
<dbReference type="eggNOG" id="ENOG5033IXQ">
    <property type="taxonomic scope" value="Bacteria"/>
</dbReference>
<feature type="transmembrane region" description="Helical" evidence="1">
    <location>
        <begin position="55"/>
        <end position="73"/>
    </location>
</feature>
<dbReference type="OrthoDB" id="2390179at2"/>
<sequence length="105" mass="11526">MTLLTLLMLLIYIVISAATILSMRSRTLDIARYISGAAFLLMTVTFSLSLTSPDLFIVLALALCIVLSVEITAFKESKGDRANLFLVHAFTLTMALVLIIFLITL</sequence>
<protein>
    <recommendedName>
        <fullName evidence="4">DUF1516 family protein</fullName>
    </recommendedName>
</protein>
<evidence type="ECO:0000313" key="2">
    <source>
        <dbReference type="EMBL" id="CEA01458.1"/>
    </source>
</evidence>
<keyword evidence="3" id="KW-1185">Reference proteome</keyword>
<proteinExistence type="predicted"/>
<dbReference type="Proteomes" id="UP000044136">
    <property type="component" value="Unassembled WGS sequence"/>
</dbReference>
<feature type="transmembrane region" description="Helical" evidence="1">
    <location>
        <begin position="6"/>
        <end position="23"/>
    </location>
</feature>
<accession>A0A078M259</accession>
<evidence type="ECO:0008006" key="4">
    <source>
        <dbReference type="Google" id="ProtNLM"/>
    </source>
</evidence>
<dbReference type="HOGENOM" id="CLU_2232898_0_0_9"/>
<dbReference type="InterPro" id="IPR053572">
    <property type="entry name" value="MspA"/>
</dbReference>
<name>A0A078M259_9STAP</name>
<evidence type="ECO:0000256" key="1">
    <source>
        <dbReference type="SAM" id="Phobius"/>
    </source>
</evidence>
<dbReference type="RefSeq" id="WP_035809731.1">
    <property type="nucleotide sequence ID" value="NZ_CCSE01000001.1"/>
</dbReference>
<feature type="transmembrane region" description="Helical" evidence="1">
    <location>
        <begin position="85"/>
        <end position="104"/>
    </location>
</feature>
<evidence type="ECO:0000313" key="3">
    <source>
        <dbReference type="Proteomes" id="UP000044136"/>
    </source>
</evidence>
<keyword evidence="1" id="KW-0812">Transmembrane</keyword>
<gene>
    <name evidence="2" type="ORF">BN1048_01379</name>
</gene>
<reference evidence="2 3" key="1">
    <citation type="submission" date="2014-07" db="EMBL/GenBank/DDBJ databases">
        <authorList>
            <person name="Urmite Genomes Urmite Genomes"/>
        </authorList>
    </citation>
    <scope>NUCLEOTIDE SEQUENCE [LARGE SCALE GENOMIC DNA]</scope>
    <source>
        <strain evidence="2 3">13MG44_air</strain>
    </source>
</reference>
<feature type="transmembrane region" description="Helical" evidence="1">
    <location>
        <begin position="30"/>
        <end position="49"/>
    </location>
</feature>
<organism evidence="2 3">
    <name type="scientific">Jeotgalicoccus saudimassiliensis</name>
    <dbReference type="NCBI Taxonomy" id="1461582"/>
    <lineage>
        <taxon>Bacteria</taxon>
        <taxon>Bacillati</taxon>
        <taxon>Bacillota</taxon>
        <taxon>Bacilli</taxon>
        <taxon>Bacillales</taxon>
        <taxon>Staphylococcaceae</taxon>
        <taxon>Jeotgalicoccus</taxon>
    </lineage>
</organism>
<dbReference type="AlphaFoldDB" id="A0A078M259"/>
<dbReference type="STRING" id="1461582.BN1048_01379"/>